<organism evidence="4 5">
    <name type="scientific">Mumia zhuanghuii</name>
    <dbReference type="NCBI Taxonomy" id="2585211"/>
    <lineage>
        <taxon>Bacteria</taxon>
        <taxon>Bacillati</taxon>
        <taxon>Actinomycetota</taxon>
        <taxon>Actinomycetes</taxon>
        <taxon>Propionibacteriales</taxon>
        <taxon>Nocardioidaceae</taxon>
        <taxon>Mumia</taxon>
    </lineage>
</organism>
<sequence length="187" mass="19593">MSRPSEAAVRIGARVRALRVQRGLGQAALARAAEIGKGSLSELEAGLRNPTIATLYALAGPLHVPLAALLDDTVGAEVSGDGLTARLLDVHQAERMTVETYAMRFSPGAVRRSSAHGDDVVEHLVVTRGTLRFGPEGSPQVVPTGGYGTFVADRAHTYEVVGDEVAEAVLVVRTPTRTPSPDVLAPP</sequence>
<evidence type="ECO:0000259" key="2">
    <source>
        <dbReference type="PROSITE" id="PS50943"/>
    </source>
</evidence>
<dbReference type="InterPro" id="IPR050807">
    <property type="entry name" value="TransReg_Diox_bact_type"/>
</dbReference>
<dbReference type="EMBL" id="VDFR01000061">
    <property type="protein sequence ID" value="TNC46102.1"/>
    <property type="molecule type" value="Genomic_DNA"/>
</dbReference>
<gene>
    <name evidence="4" type="ORF">FHE65_06825</name>
    <name evidence="3" type="ORF">FHE65_13630</name>
</gene>
<evidence type="ECO:0000313" key="4">
    <source>
        <dbReference type="EMBL" id="TNC48873.1"/>
    </source>
</evidence>
<evidence type="ECO:0000313" key="5">
    <source>
        <dbReference type="Proteomes" id="UP000306740"/>
    </source>
</evidence>
<dbReference type="CDD" id="cd00093">
    <property type="entry name" value="HTH_XRE"/>
    <property type="match status" value="1"/>
</dbReference>
<dbReference type="PROSITE" id="PS50943">
    <property type="entry name" value="HTH_CROC1"/>
    <property type="match status" value="1"/>
</dbReference>
<evidence type="ECO:0000256" key="1">
    <source>
        <dbReference type="ARBA" id="ARBA00023125"/>
    </source>
</evidence>
<dbReference type="AlphaFoldDB" id="A0A5C4MVZ6"/>
<dbReference type="GO" id="GO:0005829">
    <property type="term" value="C:cytosol"/>
    <property type="evidence" value="ECO:0007669"/>
    <property type="project" value="TreeGrafter"/>
</dbReference>
<proteinExistence type="predicted"/>
<dbReference type="InterPro" id="IPR010982">
    <property type="entry name" value="Lambda_DNA-bd_dom_sf"/>
</dbReference>
<keyword evidence="1" id="KW-0238">DNA-binding</keyword>
<dbReference type="GO" id="GO:0003700">
    <property type="term" value="F:DNA-binding transcription factor activity"/>
    <property type="evidence" value="ECO:0007669"/>
    <property type="project" value="TreeGrafter"/>
</dbReference>
<protein>
    <submittedName>
        <fullName evidence="4">Helix-turn-helix transcriptional regulator</fullName>
    </submittedName>
</protein>
<dbReference type="OrthoDB" id="5584941at2"/>
<dbReference type="CDD" id="cd02209">
    <property type="entry name" value="cupin_XRE_C"/>
    <property type="match status" value="1"/>
</dbReference>
<reference evidence="4 5" key="1">
    <citation type="submission" date="2019-05" db="EMBL/GenBank/DDBJ databases">
        <title>Mumia sp. nov., isolated from the intestinal contents of plateau pika (Ochotona curzoniae) in the Qinghai-Tibet plateau of China.</title>
        <authorList>
            <person name="Tian Z."/>
        </authorList>
    </citation>
    <scope>NUCLEOTIDE SEQUENCE [LARGE SCALE GENOMIC DNA]</scope>
    <source>
        <strain evidence="5">527</strain>
        <strain evidence="4">Z527</strain>
    </source>
</reference>
<dbReference type="Proteomes" id="UP000306740">
    <property type="component" value="Unassembled WGS sequence"/>
</dbReference>
<dbReference type="SMART" id="SM00530">
    <property type="entry name" value="HTH_XRE"/>
    <property type="match status" value="1"/>
</dbReference>
<dbReference type="Pfam" id="PF01381">
    <property type="entry name" value="HTH_3"/>
    <property type="match status" value="1"/>
</dbReference>
<dbReference type="Gene3D" id="1.10.260.40">
    <property type="entry name" value="lambda repressor-like DNA-binding domains"/>
    <property type="match status" value="1"/>
</dbReference>
<dbReference type="GO" id="GO:0003677">
    <property type="term" value="F:DNA binding"/>
    <property type="evidence" value="ECO:0007669"/>
    <property type="project" value="UniProtKB-KW"/>
</dbReference>
<dbReference type="Gene3D" id="2.60.120.10">
    <property type="entry name" value="Jelly Rolls"/>
    <property type="match status" value="1"/>
</dbReference>
<dbReference type="PANTHER" id="PTHR46797">
    <property type="entry name" value="HTH-TYPE TRANSCRIPTIONAL REGULATOR"/>
    <property type="match status" value="1"/>
</dbReference>
<dbReference type="PANTHER" id="PTHR46797:SF1">
    <property type="entry name" value="METHYLPHOSPHONATE SYNTHASE"/>
    <property type="match status" value="1"/>
</dbReference>
<dbReference type="EMBL" id="VDFR01000032">
    <property type="protein sequence ID" value="TNC48873.1"/>
    <property type="molecule type" value="Genomic_DNA"/>
</dbReference>
<feature type="domain" description="HTH cro/C1-type" evidence="2">
    <location>
        <begin position="15"/>
        <end position="69"/>
    </location>
</feature>
<dbReference type="InterPro" id="IPR014710">
    <property type="entry name" value="RmlC-like_jellyroll"/>
</dbReference>
<dbReference type="InterPro" id="IPR011051">
    <property type="entry name" value="RmlC_Cupin_sf"/>
</dbReference>
<dbReference type="RefSeq" id="WP_139085443.1">
    <property type="nucleotide sequence ID" value="NZ_VDFR01000032.1"/>
</dbReference>
<dbReference type="SUPFAM" id="SSF51182">
    <property type="entry name" value="RmlC-like cupins"/>
    <property type="match status" value="1"/>
</dbReference>
<name>A0A5C4MVZ6_9ACTN</name>
<dbReference type="InterPro" id="IPR001387">
    <property type="entry name" value="Cro/C1-type_HTH"/>
</dbReference>
<accession>A0A5C4MVZ6</accession>
<dbReference type="SUPFAM" id="SSF47413">
    <property type="entry name" value="lambda repressor-like DNA-binding domains"/>
    <property type="match status" value="1"/>
</dbReference>
<evidence type="ECO:0000313" key="3">
    <source>
        <dbReference type="EMBL" id="TNC46102.1"/>
    </source>
</evidence>
<comment type="caution">
    <text evidence="4">The sequence shown here is derived from an EMBL/GenBank/DDBJ whole genome shotgun (WGS) entry which is preliminary data.</text>
</comment>